<protein>
    <recommendedName>
        <fullName evidence="2">DNA-directed RNA polymerase</fullName>
        <ecNumber evidence="2">2.7.7.6</ecNumber>
    </recommendedName>
</protein>
<feature type="domain" description="RNA polymerase Rpb1" evidence="8">
    <location>
        <begin position="98"/>
        <end position="213"/>
    </location>
</feature>
<evidence type="ECO:0000256" key="2">
    <source>
        <dbReference type="ARBA" id="ARBA00012418"/>
    </source>
</evidence>
<dbReference type="GO" id="GO:0005736">
    <property type="term" value="C:RNA polymerase I complex"/>
    <property type="evidence" value="ECO:0007669"/>
    <property type="project" value="TreeGrafter"/>
</dbReference>
<evidence type="ECO:0000259" key="8">
    <source>
        <dbReference type="Pfam" id="PF04998"/>
    </source>
</evidence>
<sequence>MQTLEGATVSFDSVAFSFLTYEEVREHSFVKITSARFLDTLDKPVPGGLNDPAMGPLGDEPFMLPGRVLRWGHILCYAQALTKSARGKIESQIAQKTAKQVCIQNPGKFQQCQVTDCKENQAIYYGKDSKRRVDIEPEEKQRIPALHTTGVDFNTIWKMQDYLDVRYIYSNCIHAMLNTYEIEAARETIMEMKHVFNSYGISVNTRHLSFTADFYDLFRRVPTSEPNWGHISIHTTFK</sequence>
<evidence type="ECO:0000256" key="3">
    <source>
        <dbReference type="ARBA" id="ARBA00022478"/>
    </source>
</evidence>
<evidence type="ECO:0000256" key="7">
    <source>
        <dbReference type="ARBA" id="ARBA00023163"/>
    </source>
</evidence>
<dbReference type="GO" id="GO:0003899">
    <property type="term" value="F:DNA-directed RNA polymerase activity"/>
    <property type="evidence" value="ECO:0007669"/>
    <property type="project" value="UniProtKB-EC"/>
</dbReference>
<keyword evidence="7" id="KW-0804">Transcription</keyword>
<keyword evidence="5" id="KW-0548">Nucleotidyltransferase</keyword>
<dbReference type="PANTHER" id="PTHR19376:SF11">
    <property type="entry name" value="DNA-DIRECTED RNA POLYMERASE I SUBUNIT RPA1"/>
    <property type="match status" value="1"/>
</dbReference>
<dbReference type="Gene3D" id="4.10.860.120">
    <property type="entry name" value="RNA polymerase II, clamp domain"/>
    <property type="match status" value="1"/>
</dbReference>
<evidence type="ECO:0000256" key="4">
    <source>
        <dbReference type="ARBA" id="ARBA00022679"/>
    </source>
</evidence>
<dbReference type="EC" id="2.7.7.6" evidence="2"/>
<name>A0A6N2N5N5_SALVM</name>
<dbReference type="InterPro" id="IPR045867">
    <property type="entry name" value="DNA-dir_RpoC_beta_prime"/>
</dbReference>
<keyword evidence="4" id="KW-0808">Transferase</keyword>
<organism evidence="9">
    <name type="scientific">Salix viminalis</name>
    <name type="common">Common osier</name>
    <name type="synonym">Basket willow</name>
    <dbReference type="NCBI Taxonomy" id="40686"/>
    <lineage>
        <taxon>Eukaryota</taxon>
        <taxon>Viridiplantae</taxon>
        <taxon>Streptophyta</taxon>
        <taxon>Embryophyta</taxon>
        <taxon>Tracheophyta</taxon>
        <taxon>Spermatophyta</taxon>
        <taxon>Magnoliopsida</taxon>
        <taxon>eudicotyledons</taxon>
        <taxon>Gunneridae</taxon>
        <taxon>Pentapetalae</taxon>
        <taxon>rosids</taxon>
        <taxon>fabids</taxon>
        <taxon>Malpighiales</taxon>
        <taxon>Salicaceae</taxon>
        <taxon>Saliceae</taxon>
        <taxon>Salix</taxon>
    </lineage>
</organism>
<dbReference type="GO" id="GO:0006351">
    <property type="term" value="P:DNA-templated transcription"/>
    <property type="evidence" value="ECO:0007669"/>
    <property type="project" value="InterPro"/>
</dbReference>
<dbReference type="EMBL" id="CAADRP010002151">
    <property type="protein sequence ID" value="VFU62192.1"/>
    <property type="molecule type" value="Genomic_DNA"/>
</dbReference>
<dbReference type="InterPro" id="IPR044893">
    <property type="entry name" value="RNA_pol_Rpb1_clamp_domain"/>
</dbReference>
<evidence type="ECO:0000256" key="1">
    <source>
        <dbReference type="ARBA" id="ARBA00006460"/>
    </source>
</evidence>
<evidence type="ECO:0000313" key="9">
    <source>
        <dbReference type="EMBL" id="VFU62192.1"/>
    </source>
</evidence>
<proteinExistence type="inferred from homology"/>
<keyword evidence="6" id="KW-0862">Zinc</keyword>
<evidence type="ECO:0000256" key="6">
    <source>
        <dbReference type="ARBA" id="ARBA00022833"/>
    </source>
</evidence>
<evidence type="ECO:0000256" key="5">
    <source>
        <dbReference type="ARBA" id="ARBA00022695"/>
    </source>
</evidence>
<gene>
    <name evidence="9" type="ORF">SVIM_LOCUS469171</name>
</gene>
<keyword evidence="3" id="KW-0240">DNA-directed RNA polymerase</keyword>
<dbReference type="PANTHER" id="PTHR19376">
    <property type="entry name" value="DNA-DIRECTED RNA POLYMERASE"/>
    <property type="match status" value="1"/>
</dbReference>
<accession>A0A6N2N5N5</accession>
<dbReference type="SUPFAM" id="SSF64484">
    <property type="entry name" value="beta and beta-prime subunits of DNA dependent RNA-polymerase"/>
    <property type="match status" value="2"/>
</dbReference>
<dbReference type="Pfam" id="PF04998">
    <property type="entry name" value="RNA_pol_Rpb1_5"/>
    <property type="match status" value="1"/>
</dbReference>
<dbReference type="AlphaFoldDB" id="A0A6N2N5N5"/>
<comment type="similarity">
    <text evidence="1">Belongs to the RNA polymerase beta' chain family.</text>
</comment>
<dbReference type="InterPro" id="IPR007081">
    <property type="entry name" value="RNA_pol_Rpb1_5"/>
</dbReference>
<reference evidence="9" key="1">
    <citation type="submission" date="2019-03" db="EMBL/GenBank/DDBJ databases">
        <authorList>
            <person name="Mank J."/>
            <person name="Almeida P."/>
        </authorList>
    </citation>
    <scope>NUCLEOTIDE SEQUENCE</scope>
    <source>
        <strain evidence="9">78183</strain>
    </source>
</reference>
<dbReference type="GO" id="GO:0003677">
    <property type="term" value="F:DNA binding"/>
    <property type="evidence" value="ECO:0007669"/>
    <property type="project" value="InterPro"/>
</dbReference>